<evidence type="ECO:0000256" key="1">
    <source>
        <dbReference type="SAM" id="MobiDB-lite"/>
    </source>
</evidence>
<dbReference type="Pfam" id="PF01425">
    <property type="entry name" value="Amidase"/>
    <property type="match status" value="1"/>
</dbReference>
<reference evidence="3" key="1">
    <citation type="submission" date="2020-11" db="EMBL/GenBank/DDBJ databases">
        <authorList>
            <person name="Tran Van P."/>
        </authorList>
    </citation>
    <scope>NUCLEOTIDE SEQUENCE</scope>
</reference>
<dbReference type="OrthoDB" id="6428749at2759"/>
<dbReference type="Gene3D" id="3.90.1300.10">
    <property type="entry name" value="Amidase signature (AS) domain"/>
    <property type="match status" value="1"/>
</dbReference>
<dbReference type="GO" id="GO:0017064">
    <property type="term" value="F:fatty acid amide hydrolase activity"/>
    <property type="evidence" value="ECO:0007669"/>
    <property type="project" value="TreeGrafter"/>
</dbReference>
<feature type="region of interest" description="Disordered" evidence="1">
    <location>
        <begin position="385"/>
        <end position="411"/>
    </location>
</feature>
<dbReference type="InterPro" id="IPR036928">
    <property type="entry name" value="AS_sf"/>
</dbReference>
<keyword evidence="2" id="KW-0472">Membrane</keyword>
<protein>
    <submittedName>
        <fullName evidence="3">Uncharacterized protein</fullName>
    </submittedName>
</protein>
<name>A0A7R8WIA2_9CRUS</name>
<dbReference type="GO" id="GO:0009062">
    <property type="term" value="P:fatty acid catabolic process"/>
    <property type="evidence" value="ECO:0007669"/>
    <property type="project" value="TreeGrafter"/>
</dbReference>
<dbReference type="PANTHER" id="PTHR45847">
    <property type="entry name" value="FATTY ACID AMIDE HYDROLASE"/>
    <property type="match status" value="1"/>
</dbReference>
<feature type="transmembrane region" description="Helical" evidence="2">
    <location>
        <begin position="17"/>
        <end position="40"/>
    </location>
</feature>
<dbReference type="EMBL" id="OB664386">
    <property type="protein sequence ID" value="CAD7232220.1"/>
    <property type="molecule type" value="Genomic_DNA"/>
</dbReference>
<keyword evidence="2" id="KW-0812">Transmembrane</keyword>
<dbReference type="PANTHER" id="PTHR45847:SF6">
    <property type="entry name" value="FATTY ACID AMIDE HYDROLASE"/>
    <property type="match status" value="1"/>
</dbReference>
<accession>A0A7R8WIA2</accession>
<sequence>MVSFPTKHQDLSYSSSIVVFGTACIVMTAFLACNVVAIGIKRRRKSSVGQRHPPASIITKIPTKPFDELRKKLTDANEEILTEERQRICNLSFCQLLNELQEGTVKPSDVLRAYQAKTLASSEQSNCIAEFIEEAEMMAAELDGATVKGALHGLPISVKENCTLPTSSWSLKATERPATVPEVLMALGAIPFCRTKSMYQPMTLDQNANAVEYLQSRHNETTRTQFATDSALVGSGGSPLGVAGDLLGSARLQALLNGCIAFKFTTNRVSNRGIFHQIKQLPGCKSAPALISRDVDGIAEVAKQMFNNRLMKQRDNYCSTQPLRIGYWTDALEDKPERNAVVKAKEVLEEHGNELVPFAFKAFDEFGHIGCHSCIKPIAVNNPMKKSQSGPSLRKTPTLSTDTKANDHAPHLGKTIGTINTTFEAMRFKLEVRRFFHEFCDEWRAAGLDALICPPFPLQAEDFSTESAESIPHVAMANAFNLPAGLVPLANAKENRPQNPPMGCSIVGLPYQDETVLRVMRELQAPE</sequence>
<organism evidence="3">
    <name type="scientific">Cyprideis torosa</name>
    <dbReference type="NCBI Taxonomy" id="163714"/>
    <lineage>
        <taxon>Eukaryota</taxon>
        <taxon>Metazoa</taxon>
        <taxon>Ecdysozoa</taxon>
        <taxon>Arthropoda</taxon>
        <taxon>Crustacea</taxon>
        <taxon>Oligostraca</taxon>
        <taxon>Ostracoda</taxon>
        <taxon>Podocopa</taxon>
        <taxon>Podocopida</taxon>
        <taxon>Cytherocopina</taxon>
        <taxon>Cytheroidea</taxon>
        <taxon>Cytherideidae</taxon>
        <taxon>Cyprideis</taxon>
    </lineage>
</organism>
<dbReference type="InterPro" id="IPR023631">
    <property type="entry name" value="Amidase_dom"/>
</dbReference>
<dbReference type="GO" id="GO:0004040">
    <property type="term" value="F:amidase activity"/>
    <property type="evidence" value="ECO:0007669"/>
    <property type="project" value="TreeGrafter"/>
</dbReference>
<feature type="compositionally biased region" description="Polar residues" evidence="1">
    <location>
        <begin position="385"/>
        <end position="403"/>
    </location>
</feature>
<dbReference type="PROSITE" id="PS51257">
    <property type="entry name" value="PROKAR_LIPOPROTEIN"/>
    <property type="match status" value="1"/>
</dbReference>
<proteinExistence type="predicted"/>
<evidence type="ECO:0000256" key="2">
    <source>
        <dbReference type="SAM" id="Phobius"/>
    </source>
</evidence>
<dbReference type="AlphaFoldDB" id="A0A7R8WIA2"/>
<dbReference type="SUPFAM" id="SSF75304">
    <property type="entry name" value="Amidase signature (AS) enzymes"/>
    <property type="match status" value="1"/>
</dbReference>
<evidence type="ECO:0000313" key="3">
    <source>
        <dbReference type="EMBL" id="CAD7232220.1"/>
    </source>
</evidence>
<dbReference type="InterPro" id="IPR052096">
    <property type="entry name" value="Endocannabinoid_amidase"/>
</dbReference>
<keyword evidence="2" id="KW-1133">Transmembrane helix</keyword>
<gene>
    <name evidence="3" type="ORF">CTOB1V02_LOCUS10058</name>
</gene>